<dbReference type="Gene3D" id="3.40.605.10">
    <property type="entry name" value="Aldehyde Dehydrogenase, Chain A, domain 1"/>
    <property type="match status" value="1"/>
</dbReference>
<keyword evidence="4" id="KW-1185">Reference proteome</keyword>
<reference evidence="3 4" key="1">
    <citation type="submission" date="2015-11" db="EMBL/GenBank/DDBJ databases">
        <title>Expanding the genomic diversity of Burkholderia species for the development of highly accurate diagnostics.</title>
        <authorList>
            <person name="Sahl J."/>
            <person name="Keim P."/>
            <person name="Wagner D."/>
        </authorList>
    </citation>
    <scope>NUCLEOTIDE SEQUENCE [LARGE SCALE GENOMIC DNA]</scope>
    <source>
        <strain evidence="3 4">TSV85</strain>
    </source>
</reference>
<evidence type="ECO:0000313" key="4">
    <source>
        <dbReference type="Proteomes" id="UP000062788"/>
    </source>
</evidence>
<name>A0A103E322_9BURK</name>
<dbReference type="Gene3D" id="3.40.309.10">
    <property type="entry name" value="Aldehyde Dehydrogenase, Chain A, domain 2"/>
    <property type="match status" value="1"/>
</dbReference>
<organism evidence="3 4">
    <name type="scientific">Burkholderia singularis</name>
    <dbReference type="NCBI Taxonomy" id="1503053"/>
    <lineage>
        <taxon>Bacteria</taxon>
        <taxon>Pseudomonadati</taxon>
        <taxon>Pseudomonadota</taxon>
        <taxon>Betaproteobacteria</taxon>
        <taxon>Burkholderiales</taxon>
        <taxon>Burkholderiaceae</taxon>
        <taxon>Burkholderia</taxon>
        <taxon>pseudomallei group</taxon>
    </lineage>
</organism>
<dbReference type="Pfam" id="PF00171">
    <property type="entry name" value="Aldedh"/>
    <property type="match status" value="1"/>
</dbReference>
<evidence type="ECO:0000313" key="3">
    <source>
        <dbReference type="EMBL" id="KVE27437.1"/>
    </source>
</evidence>
<dbReference type="EMBL" id="LOWA01000030">
    <property type="protein sequence ID" value="KVE27437.1"/>
    <property type="molecule type" value="Genomic_DNA"/>
</dbReference>
<dbReference type="Proteomes" id="UP000062788">
    <property type="component" value="Unassembled WGS sequence"/>
</dbReference>
<dbReference type="InterPro" id="IPR016162">
    <property type="entry name" value="Ald_DH_N"/>
</dbReference>
<dbReference type="GO" id="GO:0016620">
    <property type="term" value="F:oxidoreductase activity, acting on the aldehyde or oxo group of donors, NAD or NADP as acceptor"/>
    <property type="evidence" value="ECO:0007669"/>
    <property type="project" value="InterPro"/>
</dbReference>
<accession>A0A103E322</accession>
<keyword evidence="1" id="KW-0560">Oxidoreductase</keyword>
<dbReference type="InterPro" id="IPR015590">
    <property type="entry name" value="Aldehyde_DH_dom"/>
</dbReference>
<dbReference type="InterPro" id="IPR016163">
    <property type="entry name" value="Ald_DH_C"/>
</dbReference>
<proteinExistence type="predicted"/>
<dbReference type="InterPro" id="IPR016161">
    <property type="entry name" value="Ald_DH/histidinol_DH"/>
</dbReference>
<sequence length="460" mass="49187">MLETLTAVRPMLSPMGPDGLYCAQRHLAIEDVSGEVVADLGIAPPVMVGWAMTSLRKAAPMPIDARVRAIAQAGALFATGTPGGFSIAEHERLVSRVGGIPAPVVRAATQVLAQRTAQIFASIEHARPAGAVIDWRHPLTRTGRGVWARRGNVLSVHAAGNHPGTHTIWPEALAFGYRVAIRPSRREPFTPFRLVAALREAGFGDDQVMLLPSEHDAAQAMLRGADLAYGSDEIIRQYANDPKVLSLRPGRSKILVTASVDWRAHLDLIVDSISHHGGTGCVNATAVLVEGDATPLARALAERLSTLPNLPPEHEHAALPVQPLGAARTLAKHVEAKAAGAHTWLGGKDLFHELGDGSAVLRPAVHQLADPNAEALGTELPFPCVWIAPWSRQDGLAPLRDTLVLTVLTDDPNLIDALVEEPTISNVHIGDHPTYWTGTGMPHDGYLADFLMRAKTVIRG</sequence>
<protein>
    <submittedName>
        <fullName evidence="3">Aldehyde dehydrogenase</fullName>
    </submittedName>
</protein>
<dbReference type="AlphaFoldDB" id="A0A103E322"/>
<evidence type="ECO:0000259" key="2">
    <source>
        <dbReference type="Pfam" id="PF00171"/>
    </source>
</evidence>
<evidence type="ECO:0000256" key="1">
    <source>
        <dbReference type="ARBA" id="ARBA00023002"/>
    </source>
</evidence>
<gene>
    <name evidence="3" type="ORF">WS67_11735</name>
</gene>
<dbReference type="SUPFAM" id="SSF53720">
    <property type="entry name" value="ALDH-like"/>
    <property type="match status" value="1"/>
</dbReference>
<feature type="domain" description="Aldehyde dehydrogenase" evidence="2">
    <location>
        <begin position="170"/>
        <end position="446"/>
    </location>
</feature>
<comment type="caution">
    <text evidence="3">The sequence shown here is derived from an EMBL/GenBank/DDBJ whole genome shotgun (WGS) entry which is preliminary data.</text>
</comment>